<accession>A0A4U6TAZ3</accession>
<sequence length="92" mass="10756">MPLFFTTDCPYPYIREIMLVTLFLVKRRSSIASFIRGRIGRRAGAHAAGLRTLLPSWPYLRARYTEKWQQRRWLDGCRGAATSRARRRQTPG</sequence>
<dbReference type="AlphaFoldDB" id="A0A4U6TAZ3"/>
<dbReference type="EMBL" id="CM016560">
    <property type="protein sequence ID" value="TKV98053.1"/>
    <property type="molecule type" value="Genomic_DNA"/>
</dbReference>
<dbReference type="Proteomes" id="UP000298652">
    <property type="component" value="Chromosome 9"/>
</dbReference>
<protein>
    <submittedName>
        <fullName evidence="1">Uncharacterized protein</fullName>
    </submittedName>
</protein>
<evidence type="ECO:0000313" key="1">
    <source>
        <dbReference type="EMBL" id="TKV98053.1"/>
    </source>
</evidence>
<proteinExistence type="predicted"/>
<dbReference type="Gramene" id="TKV98053">
    <property type="protein sequence ID" value="TKV98053"/>
    <property type="gene ID" value="SEVIR_9G535150v2"/>
</dbReference>
<keyword evidence="2" id="KW-1185">Reference proteome</keyword>
<reference evidence="1" key="1">
    <citation type="submission" date="2019-03" db="EMBL/GenBank/DDBJ databases">
        <title>WGS assembly of Setaria viridis.</title>
        <authorList>
            <person name="Huang P."/>
            <person name="Jenkins J."/>
            <person name="Grimwood J."/>
            <person name="Barry K."/>
            <person name="Healey A."/>
            <person name="Mamidi S."/>
            <person name="Sreedasyam A."/>
            <person name="Shu S."/>
            <person name="Feldman M."/>
            <person name="Wu J."/>
            <person name="Yu Y."/>
            <person name="Chen C."/>
            <person name="Johnson J."/>
            <person name="Rokhsar D."/>
            <person name="Baxter I."/>
            <person name="Schmutz J."/>
            <person name="Brutnell T."/>
            <person name="Kellogg E."/>
        </authorList>
    </citation>
    <scope>NUCLEOTIDE SEQUENCE [LARGE SCALE GENOMIC DNA]</scope>
</reference>
<name>A0A4U6TAZ3_SETVI</name>
<gene>
    <name evidence="1" type="ORF">SEVIR_9G535150v2</name>
</gene>
<organism evidence="1 2">
    <name type="scientific">Setaria viridis</name>
    <name type="common">Green bristlegrass</name>
    <name type="synonym">Setaria italica subsp. viridis</name>
    <dbReference type="NCBI Taxonomy" id="4556"/>
    <lineage>
        <taxon>Eukaryota</taxon>
        <taxon>Viridiplantae</taxon>
        <taxon>Streptophyta</taxon>
        <taxon>Embryophyta</taxon>
        <taxon>Tracheophyta</taxon>
        <taxon>Spermatophyta</taxon>
        <taxon>Magnoliopsida</taxon>
        <taxon>Liliopsida</taxon>
        <taxon>Poales</taxon>
        <taxon>Poaceae</taxon>
        <taxon>PACMAD clade</taxon>
        <taxon>Panicoideae</taxon>
        <taxon>Panicodae</taxon>
        <taxon>Paniceae</taxon>
        <taxon>Cenchrinae</taxon>
        <taxon>Setaria</taxon>
    </lineage>
</organism>
<evidence type="ECO:0000313" key="2">
    <source>
        <dbReference type="Proteomes" id="UP000298652"/>
    </source>
</evidence>